<gene>
    <name evidence="1" type="ORF">A2527_07795</name>
</gene>
<dbReference type="Proteomes" id="UP000178449">
    <property type="component" value="Unassembled WGS sequence"/>
</dbReference>
<protein>
    <submittedName>
        <fullName evidence="1">Uncharacterized protein</fullName>
    </submittedName>
</protein>
<evidence type="ECO:0000313" key="1">
    <source>
        <dbReference type="EMBL" id="OGG95071.1"/>
    </source>
</evidence>
<evidence type="ECO:0000313" key="2">
    <source>
        <dbReference type="Proteomes" id="UP000178449"/>
    </source>
</evidence>
<name>A0A1F6GAD7_9PROT</name>
<dbReference type="STRING" id="1817772.A2527_07795"/>
<sequence>MGIQKFIRFSLIFFGLCWGLPTLAQPLPLPIGPWPMVSLHPCLSHLAEPSGELGVTEVAGQTFAPLNTKPDKAVYSLGFSLEAPRLEVDYNSGEVKGDYLLQQFIGYTQQ</sequence>
<comment type="caution">
    <text evidence="1">The sequence shown here is derived from an EMBL/GenBank/DDBJ whole genome shotgun (WGS) entry which is preliminary data.</text>
</comment>
<proteinExistence type="predicted"/>
<reference evidence="1 2" key="1">
    <citation type="journal article" date="2016" name="Nat. Commun.">
        <title>Thousands of microbial genomes shed light on interconnected biogeochemical processes in an aquifer system.</title>
        <authorList>
            <person name="Anantharaman K."/>
            <person name="Brown C.T."/>
            <person name="Hug L.A."/>
            <person name="Sharon I."/>
            <person name="Castelle C.J."/>
            <person name="Probst A.J."/>
            <person name="Thomas B.C."/>
            <person name="Singh A."/>
            <person name="Wilkins M.J."/>
            <person name="Karaoz U."/>
            <person name="Brodie E.L."/>
            <person name="Williams K.H."/>
            <person name="Hubbard S.S."/>
            <person name="Banfield J.F."/>
        </authorList>
    </citation>
    <scope>NUCLEOTIDE SEQUENCE [LARGE SCALE GENOMIC DNA]</scope>
</reference>
<dbReference type="EMBL" id="MFNE01000026">
    <property type="protein sequence ID" value="OGG95071.1"/>
    <property type="molecule type" value="Genomic_DNA"/>
</dbReference>
<dbReference type="AlphaFoldDB" id="A0A1F6GAD7"/>
<accession>A0A1F6GAD7</accession>
<organism evidence="1 2">
    <name type="scientific">Candidatus Lambdaproteobacteria bacterium RIFOXYD2_FULL_50_16</name>
    <dbReference type="NCBI Taxonomy" id="1817772"/>
    <lineage>
        <taxon>Bacteria</taxon>
        <taxon>Pseudomonadati</taxon>
        <taxon>Pseudomonadota</taxon>
        <taxon>Candidatus Lambdaproteobacteria</taxon>
    </lineage>
</organism>